<proteinExistence type="predicted"/>
<comment type="caution">
    <text evidence="2">The sequence shown here is derived from an EMBL/GenBank/DDBJ whole genome shotgun (WGS) entry which is preliminary data.</text>
</comment>
<dbReference type="EMBL" id="JBHFFA010000007">
    <property type="protein sequence ID" value="KAL2611303.1"/>
    <property type="molecule type" value="Genomic_DNA"/>
</dbReference>
<organism evidence="2 3">
    <name type="scientific">Riccia fluitans</name>
    <dbReference type="NCBI Taxonomy" id="41844"/>
    <lineage>
        <taxon>Eukaryota</taxon>
        <taxon>Viridiplantae</taxon>
        <taxon>Streptophyta</taxon>
        <taxon>Embryophyta</taxon>
        <taxon>Marchantiophyta</taxon>
        <taxon>Marchantiopsida</taxon>
        <taxon>Marchantiidae</taxon>
        <taxon>Marchantiales</taxon>
        <taxon>Ricciaceae</taxon>
        <taxon>Riccia</taxon>
    </lineage>
</organism>
<keyword evidence="3" id="KW-1185">Reference proteome</keyword>
<dbReference type="AlphaFoldDB" id="A0ABD1XQS2"/>
<feature type="region of interest" description="Disordered" evidence="1">
    <location>
        <begin position="1"/>
        <end position="76"/>
    </location>
</feature>
<sequence length="76" mass="8262">MAREDKSGPTTKHTWSEQVGHKSARSRRAPGQALQSNDERNAKAEETKPGITRSNLTADVVRPKHANCGHSNQVSG</sequence>
<accession>A0ABD1XQS2</accession>
<evidence type="ECO:0000313" key="2">
    <source>
        <dbReference type="EMBL" id="KAL2611303.1"/>
    </source>
</evidence>
<dbReference type="Proteomes" id="UP001605036">
    <property type="component" value="Unassembled WGS sequence"/>
</dbReference>
<reference evidence="2 3" key="1">
    <citation type="submission" date="2024-09" db="EMBL/GenBank/DDBJ databases">
        <title>Chromosome-scale assembly of Riccia fluitans.</title>
        <authorList>
            <person name="Paukszto L."/>
            <person name="Sawicki J."/>
            <person name="Karawczyk K."/>
            <person name="Piernik-Szablinska J."/>
            <person name="Szczecinska M."/>
            <person name="Mazdziarz M."/>
        </authorList>
    </citation>
    <scope>NUCLEOTIDE SEQUENCE [LARGE SCALE GENOMIC DNA]</scope>
    <source>
        <strain evidence="2">Rf_01</strain>
        <tissue evidence="2">Aerial parts of the thallus</tissue>
    </source>
</reference>
<gene>
    <name evidence="2" type="ORF">R1flu_022995</name>
</gene>
<evidence type="ECO:0000313" key="3">
    <source>
        <dbReference type="Proteomes" id="UP001605036"/>
    </source>
</evidence>
<protein>
    <submittedName>
        <fullName evidence="2">Uncharacterized protein</fullName>
    </submittedName>
</protein>
<feature type="compositionally biased region" description="Basic and acidic residues" evidence="1">
    <location>
        <begin position="37"/>
        <end position="48"/>
    </location>
</feature>
<feature type="compositionally biased region" description="Polar residues" evidence="1">
    <location>
        <begin position="8"/>
        <end position="17"/>
    </location>
</feature>
<evidence type="ECO:0000256" key="1">
    <source>
        <dbReference type="SAM" id="MobiDB-lite"/>
    </source>
</evidence>
<name>A0ABD1XQS2_9MARC</name>